<sequence length="109" mass="11816">MSKTSKMLISGIVALSLLKVVNGQAIPTNCSNTDYPPCEQAIMPVPDQYGNYRVPSAPGVPRWTQFVQSLTDNSTYPWWNIPVRNGTDDGGETGGGPNAKGFMWGQPGW</sequence>
<evidence type="ECO:0000313" key="3">
    <source>
        <dbReference type="EMBL" id="KAJ3117738.1"/>
    </source>
</evidence>
<feature type="signal peptide" evidence="2">
    <location>
        <begin position="1"/>
        <end position="23"/>
    </location>
</feature>
<dbReference type="EMBL" id="JADGJH010001154">
    <property type="protein sequence ID" value="KAJ3117738.1"/>
    <property type="molecule type" value="Genomic_DNA"/>
</dbReference>
<organism evidence="3 4">
    <name type="scientific">Physocladia obscura</name>
    <dbReference type="NCBI Taxonomy" id="109957"/>
    <lineage>
        <taxon>Eukaryota</taxon>
        <taxon>Fungi</taxon>
        <taxon>Fungi incertae sedis</taxon>
        <taxon>Chytridiomycota</taxon>
        <taxon>Chytridiomycota incertae sedis</taxon>
        <taxon>Chytridiomycetes</taxon>
        <taxon>Chytridiales</taxon>
        <taxon>Chytriomycetaceae</taxon>
        <taxon>Physocladia</taxon>
    </lineage>
</organism>
<comment type="caution">
    <text evidence="3">The sequence shown here is derived from an EMBL/GenBank/DDBJ whole genome shotgun (WGS) entry which is preliminary data.</text>
</comment>
<evidence type="ECO:0000313" key="4">
    <source>
        <dbReference type="Proteomes" id="UP001211907"/>
    </source>
</evidence>
<dbReference type="Proteomes" id="UP001211907">
    <property type="component" value="Unassembled WGS sequence"/>
</dbReference>
<accession>A0AAD5XFD7</accession>
<name>A0AAD5XFD7_9FUNG</name>
<protein>
    <submittedName>
        <fullName evidence="3">Uncharacterized protein</fullName>
    </submittedName>
</protein>
<dbReference type="AlphaFoldDB" id="A0AAD5XFD7"/>
<proteinExistence type="predicted"/>
<keyword evidence="2" id="KW-0732">Signal</keyword>
<feature type="region of interest" description="Disordered" evidence="1">
    <location>
        <begin position="83"/>
        <end position="109"/>
    </location>
</feature>
<gene>
    <name evidence="3" type="ORF">HK100_000760</name>
</gene>
<feature type="chain" id="PRO_5041929424" evidence="2">
    <location>
        <begin position="24"/>
        <end position="109"/>
    </location>
</feature>
<evidence type="ECO:0000256" key="1">
    <source>
        <dbReference type="SAM" id="MobiDB-lite"/>
    </source>
</evidence>
<evidence type="ECO:0000256" key="2">
    <source>
        <dbReference type="SAM" id="SignalP"/>
    </source>
</evidence>
<keyword evidence="4" id="KW-1185">Reference proteome</keyword>
<reference evidence="3" key="1">
    <citation type="submission" date="2020-05" db="EMBL/GenBank/DDBJ databases">
        <title>Phylogenomic resolution of chytrid fungi.</title>
        <authorList>
            <person name="Stajich J.E."/>
            <person name="Amses K."/>
            <person name="Simmons R."/>
            <person name="Seto K."/>
            <person name="Myers J."/>
            <person name="Bonds A."/>
            <person name="Quandt C.A."/>
            <person name="Barry K."/>
            <person name="Liu P."/>
            <person name="Grigoriev I."/>
            <person name="Longcore J.E."/>
            <person name="James T.Y."/>
        </authorList>
    </citation>
    <scope>NUCLEOTIDE SEQUENCE</scope>
    <source>
        <strain evidence="3">JEL0513</strain>
    </source>
</reference>